<feature type="transmembrane region" description="Helical" evidence="2">
    <location>
        <begin position="6"/>
        <end position="22"/>
    </location>
</feature>
<sequence>MKNTIIIIVVLVLIVLGAFFLVNKGKVEAPVAGETTEDSGAVSNTMPVPGMGGVEEMVVEQVGAEKEFTVTGQNFSFSPATLKVNKGDRVKIIFKNTQGFHNFVIDRYGLATPQKQSPDTEVLEFTADKVGSFEYYCAVGTHRQQGMRGTLLVE</sequence>
<dbReference type="Gene3D" id="2.60.40.420">
    <property type="entry name" value="Cupredoxins - blue copper proteins"/>
    <property type="match status" value="1"/>
</dbReference>
<dbReference type="Pfam" id="PF13473">
    <property type="entry name" value="Cupredoxin_1"/>
    <property type="match status" value="1"/>
</dbReference>
<evidence type="ECO:0000256" key="2">
    <source>
        <dbReference type="SAM" id="Phobius"/>
    </source>
</evidence>
<accession>A0A1F6Y4G0</accession>
<gene>
    <name evidence="4" type="ORF">A3G53_03740</name>
</gene>
<keyword evidence="2" id="KW-0812">Transmembrane</keyword>
<proteinExistence type="predicted"/>
<dbReference type="PROSITE" id="PS00079">
    <property type="entry name" value="MULTICOPPER_OXIDASE1"/>
    <property type="match status" value="1"/>
</dbReference>
<keyword evidence="2" id="KW-0472">Membrane</keyword>
<dbReference type="InterPro" id="IPR033138">
    <property type="entry name" value="Cu_oxidase_CS"/>
</dbReference>
<keyword evidence="2" id="KW-1133">Transmembrane helix</keyword>
<dbReference type="GO" id="GO:0046872">
    <property type="term" value="F:metal ion binding"/>
    <property type="evidence" value="ECO:0007669"/>
    <property type="project" value="UniProtKB-KW"/>
</dbReference>
<evidence type="ECO:0000313" key="5">
    <source>
        <dbReference type="Proteomes" id="UP000178645"/>
    </source>
</evidence>
<evidence type="ECO:0000259" key="3">
    <source>
        <dbReference type="Pfam" id="PF13473"/>
    </source>
</evidence>
<dbReference type="Proteomes" id="UP000178645">
    <property type="component" value="Unassembled WGS sequence"/>
</dbReference>
<feature type="domain" description="EfeO-type cupredoxin-like" evidence="3">
    <location>
        <begin position="63"/>
        <end position="153"/>
    </location>
</feature>
<dbReference type="SUPFAM" id="SSF49503">
    <property type="entry name" value="Cupredoxins"/>
    <property type="match status" value="1"/>
</dbReference>
<organism evidence="4 5">
    <name type="scientific">Candidatus Nomurabacteria bacterium RIFCSPLOWO2_12_FULL_44_11</name>
    <dbReference type="NCBI Taxonomy" id="1801796"/>
    <lineage>
        <taxon>Bacteria</taxon>
        <taxon>Candidatus Nomuraibacteriota</taxon>
    </lineage>
</organism>
<keyword evidence="1" id="KW-0479">Metal-binding</keyword>
<reference evidence="4 5" key="1">
    <citation type="journal article" date="2016" name="Nat. Commun.">
        <title>Thousands of microbial genomes shed light on interconnected biogeochemical processes in an aquifer system.</title>
        <authorList>
            <person name="Anantharaman K."/>
            <person name="Brown C.T."/>
            <person name="Hug L.A."/>
            <person name="Sharon I."/>
            <person name="Castelle C.J."/>
            <person name="Probst A.J."/>
            <person name="Thomas B.C."/>
            <person name="Singh A."/>
            <person name="Wilkins M.J."/>
            <person name="Karaoz U."/>
            <person name="Brodie E.L."/>
            <person name="Williams K.H."/>
            <person name="Hubbard S.S."/>
            <person name="Banfield J.F."/>
        </authorList>
    </citation>
    <scope>NUCLEOTIDE SEQUENCE [LARGE SCALE GENOMIC DNA]</scope>
</reference>
<name>A0A1F6Y4G0_9BACT</name>
<dbReference type="InterPro" id="IPR028096">
    <property type="entry name" value="EfeO_Cupredoxin"/>
</dbReference>
<comment type="caution">
    <text evidence="4">The sequence shown here is derived from an EMBL/GenBank/DDBJ whole genome shotgun (WGS) entry which is preliminary data.</text>
</comment>
<dbReference type="EMBL" id="MFVU01000031">
    <property type="protein sequence ID" value="OGJ01232.1"/>
    <property type="molecule type" value="Genomic_DNA"/>
</dbReference>
<evidence type="ECO:0000256" key="1">
    <source>
        <dbReference type="ARBA" id="ARBA00022723"/>
    </source>
</evidence>
<dbReference type="InterPro" id="IPR008972">
    <property type="entry name" value="Cupredoxin"/>
</dbReference>
<protein>
    <recommendedName>
        <fullName evidence="3">EfeO-type cupredoxin-like domain-containing protein</fullName>
    </recommendedName>
</protein>
<dbReference type="AlphaFoldDB" id="A0A1F6Y4G0"/>
<evidence type="ECO:0000313" key="4">
    <source>
        <dbReference type="EMBL" id="OGJ01232.1"/>
    </source>
</evidence>